<dbReference type="EMBL" id="BART01026703">
    <property type="protein sequence ID" value="GAH00073.1"/>
    <property type="molecule type" value="Genomic_DNA"/>
</dbReference>
<dbReference type="AlphaFoldDB" id="X1DUK1"/>
<sequence length="200" mass="23609">GEFNTACYDRFNNKDMLVLWFENLNQVEMVIITHELGHWILFLQGFKAFATSKKEYKKIEIYLNSTAQHPALYILQKSIGHNPQIEIDNRVKNNIELFSRESEPLEENIKIRNSLMLADDMMNGSKELTSSLKDIISSNHYKTNRILDRILKLAQFYDLSKPHRVLHFVKKVVKDLNLSTGNWFVRDNIFEVRKKIKNKH</sequence>
<name>X1DUK1_9ZZZZ</name>
<proteinExistence type="predicted"/>
<organism evidence="1">
    <name type="scientific">marine sediment metagenome</name>
    <dbReference type="NCBI Taxonomy" id="412755"/>
    <lineage>
        <taxon>unclassified sequences</taxon>
        <taxon>metagenomes</taxon>
        <taxon>ecological metagenomes</taxon>
    </lineage>
</organism>
<comment type="caution">
    <text evidence="1">The sequence shown here is derived from an EMBL/GenBank/DDBJ whole genome shotgun (WGS) entry which is preliminary data.</text>
</comment>
<accession>X1DUK1</accession>
<feature type="non-terminal residue" evidence="1">
    <location>
        <position position="1"/>
    </location>
</feature>
<protein>
    <submittedName>
        <fullName evidence="1">Uncharacterized protein</fullName>
    </submittedName>
</protein>
<reference evidence="1" key="1">
    <citation type="journal article" date="2014" name="Front. Microbiol.">
        <title>High frequency of phylogenetically diverse reductive dehalogenase-homologous genes in deep subseafloor sedimentary metagenomes.</title>
        <authorList>
            <person name="Kawai M."/>
            <person name="Futagami T."/>
            <person name="Toyoda A."/>
            <person name="Takaki Y."/>
            <person name="Nishi S."/>
            <person name="Hori S."/>
            <person name="Arai W."/>
            <person name="Tsubouchi T."/>
            <person name="Morono Y."/>
            <person name="Uchiyama I."/>
            <person name="Ito T."/>
            <person name="Fujiyama A."/>
            <person name="Inagaki F."/>
            <person name="Takami H."/>
        </authorList>
    </citation>
    <scope>NUCLEOTIDE SEQUENCE</scope>
    <source>
        <strain evidence="1">Expedition CK06-06</strain>
    </source>
</reference>
<evidence type="ECO:0000313" key="1">
    <source>
        <dbReference type="EMBL" id="GAH00073.1"/>
    </source>
</evidence>
<gene>
    <name evidence="1" type="ORF">S01H4_47538</name>
</gene>